<dbReference type="Gene3D" id="3.90.226.10">
    <property type="entry name" value="2-enoyl-CoA Hydratase, Chain A, domain 1"/>
    <property type="match status" value="1"/>
</dbReference>
<feature type="region of interest" description="Disordered" evidence="2">
    <location>
        <begin position="253"/>
        <end position="275"/>
    </location>
</feature>
<evidence type="ECO:0000313" key="4">
    <source>
        <dbReference type="Proteomes" id="UP001501671"/>
    </source>
</evidence>
<comment type="caution">
    <text evidence="3">The sequence shown here is derived from an EMBL/GenBank/DDBJ whole genome shotgun (WGS) entry which is preliminary data.</text>
</comment>
<comment type="similarity">
    <text evidence="1">Belongs to the enoyl-CoA hydratase/isomerase family.</text>
</comment>
<dbReference type="CDD" id="cd06558">
    <property type="entry name" value="crotonase-like"/>
    <property type="match status" value="1"/>
</dbReference>
<name>A0ABP8H916_9BURK</name>
<dbReference type="InterPro" id="IPR001753">
    <property type="entry name" value="Enoyl-CoA_hydra/iso"/>
</dbReference>
<dbReference type="InterPro" id="IPR029045">
    <property type="entry name" value="ClpP/crotonase-like_dom_sf"/>
</dbReference>
<evidence type="ECO:0000256" key="2">
    <source>
        <dbReference type="SAM" id="MobiDB-lite"/>
    </source>
</evidence>
<accession>A0ABP8H916</accession>
<dbReference type="RefSeq" id="WP_345250656.1">
    <property type="nucleotide sequence ID" value="NZ_BAABFO010000014.1"/>
</dbReference>
<dbReference type="InterPro" id="IPR051683">
    <property type="entry name" value="Enoyl-CoA_Hydratase/Isomerase"/>
</dbReference>
<evidence type="ECO:0000256" key="1">
    <source>
        <dbReference type="ARBA" id="ARBA00005254"/>
    </source>
</evidence>
<sequence>MSEPRQPGEDLAWNNIRLLDRGAYAIIVIDREDKRNAVDRACRRGLMSALDHARGRYPAVVLTGVGQSFCAGIDLKERAADLEKGDFSASGEWVDVNVAIRAHSAVFIAAVNGTALGGGATLINVCDLAIAADDIQMGMPEMSFATYPAMAGPSTQLSLSRKRAAWMVLTAERIGARQALEWGLINRCVARADLMAEAAALAERVAGFDPVALAGAKQALDQIPAVITDWRQGFAFGELVNAKIQNRRADKGNPFANAVADARRSAQPGGPDAKR</sequence>
<keyword evidence="4" id="KW-1185">Reference proteome</keyword>
<evidence type="ECO:0000313" key="3">
    <source>
        <dbReference type="EMBL" id="GAA4335962.1"/>
    </source>
</evidence>
<organism evidence="3 4">
    <name type="scientific">Pigmentiphaga soli</name>
    <dbReference type="NCBI Taxonomy" id="1007095"/>
    <lineage>
        <taxon>Bacteria</taxon>
        <taxon>Pseudomonadati</taxon>
        <taxon>Pseudomonadota</taxon>
        <taxon>Betaproteobacteria</taxon>
        <taxon>Burkholderiales</taxon>
        <taxon>Alcaligenaceae</taxon>
        <taxon>Pigmentiphaga</taxon>
    </lineage>
</organism>
<protein>
    <submittedName>
        <fullName evidence="3">Enoyl-CoA hydratase/isomerase family protein</fullName>
    </submittedName>
</protein>
<dbReference type="EMBL" id="BAABFO010000014">
    <property type="protein sequence ID" value="GAA4335962.1"/>
    <property type="molecule type" value="Genomic_DNA"/>
</dbReference>
<dbReference type="PANTHER" id="PTHR42964">
    <property type="entry name" value="ENOYL-COA HYDRATASE"/>
    <property type="match status" value="1"/>
</dbReference>
<dbReference type="SUPFAM" id="SSF52096">
    <property type="entry name" value="ClpP/crotonase"/>
    <property type="match status" value="1"/>
</dbReference>
<dbReference type="PANTHER" id="PTHR42964:SF1">
    <property type="entry name" value="POLYKETIDE BIOSYNTHESIS ENOYL-COA HYDRATASE PKSH-RELATED"/>
    <property type="match status" value="1"/>
</dbReference>
<dbReference type="Proteomes" id="UP001501671">
    <property type="component" value="Unassembled WGS sequence"/>
</dbReference>
<proteinExistence type="inferred from homology"/>
<dbReference type="Pfam" id="PF00378">
    <property type="entry name" value="ECH_1"/>
    <property type="match status" value="1"/>
</dbReference>
<gene>
    <name evidence="3" type="ORF">GCM10023144_29850</name>
</gene>
<reference evidence="4" key="1">
    <citation type="journal article" date="2019" name="Int. J. Syst. Evol. Microbiol.">
        <title>The Global Catalogue of Microorganisms (GCM) 10K type strain sequencing project: providing services to taxonomists for standard genome sequencing and annotation.</title>
        <authorList>
            <consortium name="The Broad Institute Genomics Platform"/>
            <consortium name="The Broad Institute Genome Sequencing Center for Infectious Disease"/>
            <person name="Wu L."/>
            <person name="Ma J."/>
        </authorList>
    </citation>
    <scope>NUCLEOTIDE SEQUENCE [LARGE SCALE GENOMIC DNA]</scope>
    <source>
        <strain evidence="4">JCM 17666</strain>
    </source>
</reference>